<dbReference type="PANTHER" id="PTHR11926:SF1557">
    <property type="entry name" value="7-DEOXYLOGANETIN GLUCOSYLTRANSFERASE"/>
    <property type="match status" value="1"/>
</dbReference>
<sequence length="493" mass="54814">MGSIHDEKKPHALCMPSPAQGHINPMLKLAKILHSKGFLITFLNTEFNHQRLLRTQGSDFLYNVPSFRFETIPDGLPPPENNNASQDTASILKSMQQTGTGPLQSLLAKLNASNSPVTCLVADFLMGFTLTATEELGIPRILLWTSGAGSLICYDQYPNLIQKGLMPLKDTSDLVNGYLDTTIDFIPTMCGIRLKDIPPFVRIVYPGDEFMVEFSHIEIERAKKASAIIFNTFEELDFDILDHLSSKFPPCYGIGPLNLLENEYDDKSLASIKSSLWKEESECLKWLDCKPPLSVIYVNFGSITVMTRQQLIEFCWGLAKSHCSFLWIIRQDLVIDGSAALPPEFLAETRNRGMLASWCLQEEVLSHPSIGGFLTHCGWNSTIESISNGVPMICWPFFADQQPNCWCSCNKWGIAMEIDNDVKSDEVAKLVIELMNGEKGKKMRKNVIDLKNKGVKSCASPSGSSVEEGIGRTSVKPCRGYVAVDLQDLISSV</sequence>
<evidence type="ECO:0000313" key="7">
    <source>
        <dbReference type="EMBL" id="KAJ9565122.1"/>
    </source>
</evidence>
<dbReference type="Proteomes" id="UP001172457">
    <property type="component" value="Chromosome 1"/>
</dbReference>
<comment type="similarity">
    <text evidence="1 4">Belongs to the UDP-glycosyltransferase family.</text>
</comment>
<dbReference type="EMBL" id="JARYMX010000001">
    <property type="protein sequence ID" value="KAJ9565122.1"/>
    <property type="molecule type" value="Genomic_DNA"/>
</dbReference>
<dbReference type="GO" id="GO:0080043">
    <property type="term" value="F:quercetin 3-O-glucosyltransferase activity"/>
    <property type="evidence" value="ECO:0007669"/>
    <property type="project" value="TreeGrafter"/>
</dbReference>
<accession>A0AA38U8M6</accession>
<evidence type="ECO:0000256" key="3">
    <source>
        <dbReference type="ARBA" id="ARBA00022679"/>
    </source>
</evidence>
<keyword evidence="8" id="KW-1185">Reference proteome</keyword>
<reference evidence="7" key="1">
    <citation type="submission" date="2023-03" db="EMBL/GenBank/DDBJ databases">
        <title>Chromosome-scale reference genome and RAD-based genetic map of yellow starthistle (Centaurea solstitialis) reveal putative structural variation and QTLs associated with invader traits.</title>
        <authorList>
            <person name="Reatini B."/>
            <person name="Cang F.A."/>
            <person name="Jiang Q."/>
            <person name="Mckibben M.T.W."/>
            <person name="Barker M.S."/>
            <person name="Rieseberg L.H."/>
            <person name="Dlugosch K.M."/>
        </authorList>
    </citation>
    <scope>NUCLEOTIDE SEQUENCE</scope>
    <source>
        <strain evidence="7">CAN-66</strain>
        <tissue evidence="7">Leaf</tissue>
    </source>
</reference>
<dbReference type="InterPro" id="IPR002213">
    <property type="entry name" value="UDP_glucos_trans"/>
</dbReference>
<evidence type="ECO:0000256" key="4">
    <source>
        <dbReference type="RuleBase" id="RU003718"/>
    </source>
</evidence>
<gene>
    <name evidence="7" type="ORF">OSB04_001088</name>
</gene>
<dbReference type="EC" id="2.4.1.-" evidence="5"/>
<dbReference type="Gene3D" id="3.40.50.2000">
    <property type="entry name" value="Glycogen Phosphorylase B"/>
    <property type="match status" value="2"/>
</dbReference>
<evidence type="ECO:0000256" key="5">
    <source>
        <dbReference type="RuleBase" id="RU362057"/>
    </source>
</evidence>
<feature type="domain" description="Glycosyltransferase N-terminal" evidence="6">
    <location>
        <begin position="14"/>
        <end position="135"/>
    </location>
</feature>
<dbReference type="PANTHER" id="PTHR11926">
    <property type="entry name" value="GLUCOSYL/GLUCURONOSYL TRANSFERASES"/>
    <property type="match status" value="1"/>
</dbReference>
<evidence type="ECO:0000256" key="1">
    <source>
        <dbReference type="ARBA" id="ARBA00009995"/>
    </source>
</evidence>
<dbReference type="Pfam" id="PF26168">
    <property type="entry name" value="Glyco_transf_N"/>
    <property type="match status" value="1"/>
</dbReference>
<keyword evidence="2 4" id="KW-0328">Glycosyltransferase</keyword>
<dbReference type="FunFam" id="3.40.50.2000:FF:000027">
    <property type="entry name" value="Glycosyltransferase"/>
    <property type="match status" value="1"/>
</dbReference>
<name>A0AA38U8M6_9ASTR</name>
<dbReference type="InterPro" id="IPR058980">
    <property type="entry name" value="Glyco_transf_N"/>
</dbReference>
<dbReference type="Pfam" id="PF00201">
    <property type="entry name" value="UDPGT"/>
    <property type="match status" value="1"/>
</dbReference>
<proteinExistence type="inferred from homology"/>
<organism evidence="7 8">
    <name type="scientific">Centaurea solstitialis</name>
    <name type="common">yellow star-thistle</name>
    <dbReference type="NCBI Taxonomy" id="347529"/>
    <lineage>
        <taxon>Eukaryota</taxon>
        <taxon>Viridiplantae</taxon>
        <taxon>Streptophyta</taxon>
        <taxon>Embryophyta</taxon>
        <taxon>Tracheophyta</taxon>
        <taxon>Spermatophyta</taxon>
        <taxon>Magnoliopsida</taxon>
        <taxon>eudicotyledons</taxon>
        <taxon>Gunneridae</taxon>
        <taxon>Pentapetalae</taxon>
        <taxon>asterids</taxon>
        <taxon>campanulids</taxon>
        <taxon>Asterales</taxon>
        <taxon>Asteraceae</taxon>
        <taxon>Carduoideae</taxon>
        <taxon>Cardueae</taxon>
        <taxon>Centaureinae</taxon>
        <taxon>Centaurea</taxon>
    </lineage>
</organism>
<evidence type="ECO:0000259" key="6">
    <source>
        <dbReference type="Pfam" id="PF26168"/>
    </source>
</evidence>
<dbReference type="CDD" id="cd03784">
    <property type="entry name" value="GT1_Gtf-like"/>
    <property type="match status" value="1"/>
</dbReference>
<protein>
    <recommendedName>
        <fullName evidence="5">Glycosyltransferase</fullName>
        <ecNumber evidence="5">2.4.1.-</ecNumber>
    </recommendedName>
</protein>
<dbReference type="InterPro" id="IPR035595">
    <property type="entry name" value="UDP_glycos_trans_CS"/>
</dbReference>
<evidence type="ECO:0000313" key="8">
    <source>
        <dbReference type="Proteomes" id="UP001172457"/>
    </source>
</evidence>
<comment type="caution">
    <text evidence="7">The sequence shown here is derived from an EMBL/GenBank/DDBJ whole genome shotgun (WGS) entry which is preliminary data.</text>
</comment>
<dbReference type="AlphaFoldDB" id="A0AA38U8M6"/>
<keyword evidence="3 4" id="KW-0808">Transferase</keyword>
<dbReference type="SUPFAM" id="SSF53756">
    <property type="entry name" value="UDP-Glycosyltransferase/glycogen phosphorylase"/>
    <property type="match status" value="1"/>
</dbReference>
<dbReference type="FunFam" id="3.40.50.2000:FF:000065">
    <property type="entry name" value="Glycosyltransferase"/>
    <property type="match status" value="1"/>
</dbReference>
<evidence type="ECO:0000256" key="2">
    <source>
        <dbReference type="ARBA" id="ARBA00022676"/>
    </source>
</evidence>
<dbReference type="PROSITE" id="PS00375">
    <property type="entry name" value="UDPGT"/>
    <property type="match status" value="1"/>
</dbReference>
<dbReference type="GO" id="GO:0080044">
    <property type="term" value="F:quercetin 7-O-glucosyltransferase activity"/>
    <property type="evidence" value="ECO:0007669"/>
    <property type="project" value="TreeGrafter"/>
</dbReference>